<dbReference type="PANTHER" id="PTHR43394:SF1">
    <property type="entry name" value="ATP-BINDING CASSETTE SUB-FAMILY B MEMBER 10, MITOCHONDRIAL"/>
    <property type="match status" value="1"/>
</dbReference>
<keyword evidence="3" id="KW-0547">Nucleotide-binding</keyword>
<evidence type="ECO:0000256" key="5">
    <source>
        <dbReference type="ARBA" id="ARBA00022989"/>
    </source>
</evidence>
<dbReference type="RefSeq" id="WP_209976293.1">
    <property type="nucleotide sequence ID" value="NZ_JAGGLB010000025.1"/>
</dbReference>
<dbReference type="InterPro" id="IPR011527">
    <property type="entry name" value="ABC1_TM_dom"/>
</dbReference>
<dbReference type="SMART" id="SM00382">
    <property type="entry name" value="AAA"/>
    <property type="match status" value="1"/>
</dbReference>
<evidence type="ECO:0000259" key="9">
    <source>
        <dbReference type="PROSITE" id="PS50929"/>
    </source>
</evidence>
<dbReference type="SUPFAM" id="SSF90123">
    <property type="entry name" value="ABC transporter transmembrane region"/>
    <property type="match status" value="1"/>
</dbReference>
<dbReference type="PROSITE" id="PS50893">
    <property type="entry name" value="ABC_TRANSPORTER_2"/>
    <property type="match status" value="1"/>
</dbReference>
<dbReference type="Pfam" id="PF00664">
    <property type="entry name" value="ABC_membrane"/>
    <property type="match status" value="1"/>
</dbReference>
<feature type="transmembrane region" description="Helical" evidence="7">
    <location>
        <begin position="279"/>
        <end position="300"/>
    </location>
</feature>
<keyword evidence="6 7" id="KW-0472">Membrane</keyword>
<dbReference type="Proteomes" id="UP001519287">
    <property type="component" value="Unassembled WGS sequence"/>
</dbReference>
<comment type="subcellular location">
    <subcellularLocation>
        <location evidence="1">Cell membrane</location>
        <topology evidence="1">Multi-pass membrane protein</topology>
    </subcellularLocation>
</comment>
<dbReference type="PROSITE" id="PS50929">
    <property type="entry name" value="ABC_TM1F"/>
    <property type="match status" value="1"/>
</dbReference>
<evidence type="ECO:0000256" key="6">
    <source>
        <dbReference type="ARBA" id="ARBA00023136"/>
    </source>
</evidence>
<name>A0ABS4J5R5_9BACL</name>
<dbReference type="InterPro" id="IPR003593">
    <property type="entry name" value="AAA+_ATPase"/>
</dbReference>
<keyword evidence="5 7" id="KW-1133">Transmembrane helix</keyword>
<keyword evidence="4 10" id="KW-0067">ATP-binding</keyword>
<dbReference type="PANTHER" id="PTHR43394">
    <property type="entry name" value="ATP-DEPENDENT PERMEASE MDL1, MITOCHONDRIAL"/>
    <property type="match status" value="1"/>
</dbReference>
<evidence type="ECO:0000256" key="7">
    <source>
        <dbReference type="SAM" id="Phobius"/>
    </source>
</evidence>
<keyword evidence="10" id="KW-0378">Hydrolase</keyword>
<dbReference type="InterPro" id="IPR017871">
    <property type="entry name" value="ABC_transporter-like_CS"/>
</dbReference>
<reference evidence="10 11" key="1">
    <citation type="submission" date="2021-03" db="EMBL/GenBank/DDBJ databases">
        <title>Genomic Encyclopedia of Type Strains, Phase IV (KMG-IV): sequencing the most valuable type-strain genomes for metagenomic binning, comparative biology and taxonomic classification.</title>
        <authorList>
            <person name="Goeker M."/>
        </authorList>
    </citation>
    <scope>NUCLEOTIDE SEQUENCE [LARGE SCALE GENOMIC DNA]</scope>
    <source>
        <strain evidence="10 11">DSM 26048</strain>
    </source>
</reference>
<dbReference type="CDD" id="cd07346">
    <property type="entry name" value="ABC_6TM_exporters"/>
    <property type="match status" value="1"/>
</dbReference>
<proteinExistence type="predicted"/>
<organism evidence="10 11">
    <name type="scientific">Paenibacillus eucommiae</name>
    <dbReference type="NCBI Taxonomy" id="1355755"/>
    <lineage>
        <taxon>Bacteria</taxon>
        <taxon>Bacillati</taxon>
        <taxon>Bacillota</taxon>
        <taxon>Bacilli</taxon>
        <taxon>Bacillales</taxon>
        <taxon>Paenibacillaceae</taxon>
        <taxon>Paenibacillus</taxon>
    </lineage>
</organism>
<dbReference type="EMBL" id="JAGGLB010000025">
    <property type="protein sequence ID" value="MBP1994451.1"/>
    <property type="molecule type" value="Genomic_DNA"/>
</dbReference>
<dbReference type="PROSITE" id="PS00211">
    <property type="entry name" value="ABC_TRANSPORTER_1"/>
    <property type="match status" value="1"/>
</dbReference>
<feature type="domain" description="ABC transmembrane type-1" evidence="9">
    <location>
        <begin position="25"/>
        <end position="308"/>
    </location>
</feature>
<evidence type="ECO:0000259" key="8">
    <source>
        <dbReference type="PROSITE" id="PS50893"/>
    </source>
</evidence>
<evidence type="ECO:0000313" key="10">
    <source>
        <dbReference type="EMBL" id="MBP1994451.1"/>
    </source>
</evidence>
<keyword evidence="2 7" id="KW-0812">Transmembrane</keyword>
<dbReference type="InterPro" id="IPR027417">
    <property type="entry name" value="P-loop_NTPase"/>
</dbReference>
<feature type="transmembrane region" description="Helical" evidence="7">
    <location>
        <begin position="255"/>
        <end position="273"/>
    </location>
</feature>
<dbReference type="EC" id="3.6.3.-" evidence="10"/>
<evidence type="ECO:0000256" key="3">
    <source>
        <dbReference type="ARBA" id="ARBA00022741"/>
    </source>
</evidence>
<evidence type="ECO:0000256" key="2">
    <source>
        <dbReference type="ARBA" id="ARBA00022692"/>
    </source>
</evidence>
<gene>
    <name evidence="10" type="ORF">J2Z66_006087</name>
</gene>
<dbReference type="Gene3D" id="1.20.1560.10">
    <property type="entry name" value="ABC transporter type 1, transmembrane domain"/>
    <property type="match status" value="1"/>
</dbReference>
<dbReference type="SUPFAM" id="SSF52540">
    <property type="entry name" value="P-loop containing nucleoside triphosphate hydrolases"/>
    <property type="match status" value="1"/>
</dbReference>
<keyword evidence="11" id="KW-1185">Reference proteome</keyword>
<evidence type="ECO:0000256" key="1">
    <source>
        <dbReference type="ARBA" id="ARBA00004651"/>
    </source>
</evidence>
<feature type="transmembrane region" description="Helical" evidence="7">
    <location>
        <begin position="57"/>
        <end position="79"/>
    </location>
</feature>
<feature type="transmembrane region" description="Helical" evidence="7">
    <location>
        <begin position="24"/>
        <end position="45"/>
    </location>
</feature>
<evidence type="ECO:0000313" key="11">
    <source>
        <dbReference type="Proteomes" id="UP001519287"/>
    </source>
</evidence>
<dbReference type="GO" id="GO:0005524">
    <property type="term" value="F:ATP binding"/>
    <property type="evidence" value="ECO:0007669"/>
    <property type="project" value="UniProtKB-KW"/>
</dbReference>
<accession>A0ABS4J5R5</accession>
<feature type="transmembrane region" description="Helical" evidence="7">
    <location>
        <begin position="149"/>
        <end position="179"/>
    </location>
</feature>
<protein>
    <submittedName>
        <fullName evidence="10">ATP-binding cassette subfamily B protein/subfamily B ATP-binding cassette protein MsbA</fullName>
        <ecNumber evidence="10">3.6.3.-</ecNumber>
    </submittedName>
</protein>
<comment type="caution">
    <text evidence="10">The sequence shown here is derived from an EMBL/GenBank/DDBJ whole genome shotgun (WGS) entry which is preliminary data.</text>
</comment>
<dbReference type="InterPro" id="IPR039421">
    <property type="entry name" value="Type_1_exporter"/>
</dbReference>
<dbReference type="InterPro" id="IPR036640">
    <property type="entry name" value="ABC1_TM_sf"/>
</dbReference>
<feature type="domain" description="ABC transporter" evidence="8">
    <location>
        <begin position="342"/>
        <end position="578"/>
    </location>
</feature>
<evidence type="ECO:0000256" key="4">
    <source>
        <dbReference type="ARBA" id="ARBA00022840"/>
    </source>
</evidence>
<dbReference type="GO" id="GO:0016787">
    <property type="term" value="F:hydrolase activity"/>
    <property type="evidence" value="ECO:0007669"/>
    <property type="project" value="UniProtKB-KW"/>
</dbReference>
<dbReference type="Gene3D" id="3.40.50.300">
    <property type="entry name" value="P-loop containing nucleotide triphosphate hydrolases"/>
    <property type="match status" value="1"/>
</dbReference>
<sequence length="595" mass="66536">METQKASVTFRWAIRHLLFFKTKFALIVTGGLLLSGTDLVLPIILQQFTEGLQNGADVGKLLITVVLLLAAALFVRTWLSGRVNMWNTTLSELALKKIHENMFNQLRSLGITYTERVPTGDILSLYHNEVQAIQSLFTRYFRNSVEHGLFLMIGFTYLCTVNWILSIAIIPFFLSYYLIGPYFEKKAAIYSKQYAEQSGIVNAQQYESVASLLEMRQMNADRWDTKKLERKMDVLLDLAGKSLFNAFMRGTVRRLTVAFGSVFIFFLGVTFIRSGDLSVGGFVAFSILYFMVIERLTFFITNLTEQKMISHQITRLYLFMQEEPEVRETSHPVLLNNVRGELHLRGVTYAYPAQPGRPVLSDLSLHINAGETVAIVGPSGSGKSTLIKLLGRLYQPGKGSISLDGVDMTEMSLTQIRESVGYVFQETFLFPGSIRDNIGFGKLGATDEEITAASEAAYASEFIDNLPDGYDTEIGERGYKLSGGQKQRIAIARLFLKNPPVLLLDEATSALDNVSEREVRQALDKLLVGRTTVIIAHRLSTIAHVSRIILVKDGVIAEEGSYEQLLEARGLFYAMATRTSIEGMDSMDGERMNAS</sequence>
<dbReference type="InterPro" id="IPR003439">
    <property type="entry name" value="ABC_transporter-like_ATP-bd"/>
</dbReference>
<dbReference type="Pfam" id="PF00005">
    <property type="entry name" value="ABC_tran"/>
    <property type="match status" value="1"/>
</dbReference>